<feature type="non-terminal residue" evidence="10">
    <location>
        <position position="1"/>
    </location>
</feature>
<evidence type="ECO:0000313" key="10">
    <source>
        <dbReference type="EMBL" id="JAT10797.1"/>
    </source>
</evidence>
<dbReference type="AlphaFoldDB" id="A0A1B6KH54"/>
<evidence type="ECO:0000256" key="4">
    <source>
        <dbReference type="ARBA" id="ARBA00022695"/>
    </source>
</evidence>
<keyword evidence="4" id="KW-0548">Nucleotidyltransferase</keyword>
<dbReference type="GO" id="GO:0006260">
    <property type="term" value="P:DNA replication"/>
    <property type="evidence" value="ECO:0007669"/>
    <property type="project" value="UniProtKB-KW"/>
</dbReference>
<evidence type="ECO:0000256" key="6">
    <source>
        <dbReference type="ARBA" id="ARBA00022932"/>
    </source>
</evidence>
<dbReference type="GO" id="GO:0003887">
    <property type="term" value="F:DNA-directed DNA polymerase activity"/>
    <property type="evidence" value="ECO:0007669"/>
    <property type="project" value="UniProtKB-KW"/>
</dbReference>
<organism evidence="10">
    <name type="scientific">Graphocephala atropunctata</name>
    <dbReference type="NCBI Taxonomy" id="36148"/>
    <lineage>
        <taxon>Eukaryota</taxon>
        <taxon>Metazoa</taxon>
        <taxon>Ecdysozoa</taxon>
        <taxon>Arthropoda</taxon>
        <taxon>Hexapoda</taxon>
        <taxon>Insecta</taxon>
        <taxon>Pterygota</taxon>
        <taxon>Neoptera</taxon>
        <taxon>Paraneoptera</taxon>
        <taxon>Hemiptera</taxon>
        <taxon>Auchenorrhyncha</taxon>
        <taxon>Membracoidea</taxon>
        <taxon>Cicadellidae</taxon>
        <taxon>Cicadellinae</taxon>
        <taxon>Cicadellini</taxon>
        <taxon>Graphocephala</taxon>
    </lineage>
</organism>
<gene>
    <name evidence="10" type="ORF">g.11968</name>
</gene>
<dbReference type="PANTHER" id="PTHR33568">
    <property type="entry name" value="DNA POLYMERASE"/>
    <property type="match status" value="1"/>
</dbReference>
<dbReference type="InterPro" id="IPR036397">
    <property type="entry name" value="RNaseH_sf"/>
</dbReference>
<evidence type="ECO:0000256" key="5">
    <source>
        <dbReference type="ARBA" id="ARBA00022705"/>
    </source>
</evidence>
<dbReference type="InterPro" id="IPR012337">
    <property type="entry name" value="RNaseH-like_sf"/>
</dbReference>
<sequence>NNDNLCLARALAVAIAHIKKDESAEALKHYNSIRTERANNMEHRQTNKAEQLCREAHVDLTVAGGGVEELRMFQHHLSSYCITVFTDRRGRETMFEGPVGTPDHPRKHIDLIFGDNHYNVITSVTGAFTAKTYCRPCKYAESHTISRHRCPEKCPACIQPGLCADAVRVLCNVCNRSFFGQTCYQRHFLSSSFGNASTCSTLKKCNTCLKTYNLAFVSRVHVCGESLCMICNKYVGPNHLCYVQPAKPLSTKKPFLFVFFDFECTQETPVPENPGSFEHIPNLCVSEQVCPTCINDEASDHGCSFCGLRQRIFQGENTVKDFVTYLSEPRPEFKDVIVIAHNFKAYDGQFVLRHMIEELGWNPELIMSGSKIQSMKYSHLHFIDSLNFLLEGLAKLPKTFNLQDIRKGYFPHYFNKIENANYVGPLPPSEMYGCDDMTTSDREAFFDWYTPLSQDTDYVFDFKKELLSYCCRDVYILRLACLKFRDGFLTENKVDPFRQAVTIAGACMKVYRTNFLPKDTIDVLLEDTDRQSREALCWLMWEAHSQGIDIQHAGNGREKK</sequence>
<keyword evidence="7" id="KW-0238">DNA-binding</keyword>
<evidence type="ECO:0000256" key="7">
    <source>
        <dbReference type="ARBA" id="ARBA00023125"/>
    </source>
</evidence>
<evidence type="ECO:0000256" key="8">
    <source>
        <dbReference type="ARBA" id="ARBA00049244"/>
    </source>
</evidence>
<protein>
    <recommendedName>
        <fullName evidence="2">DNA-directed DNA polymerase</fullName>
        <ecNumber evidence="2">2.7.7.7</ecNumber>
    </recommendedName>
</protein>
<proteinExistence type="inferred from homology"/>
<feature type="non-terminal residue" evidence="10">
    <location>
        <position position="560"/>
    </location>
</feature>
<name>A0A1B6KH54_9HEMI</name>
<dbReference type="SUPFAM" id="SSF53098">
    <property type="entry name" value="Ribonuclease H-like"/>
    <property type="match status" value="1"/>
</dbReference>
<dbReference type="Gene3D" id="3.30.420.10">
    <property type="entry name" value="Ribonuclease H-like superfamily/Ribonuclease H"/>
    <property type="match status" value="1"/>
</dbReference>
<evidence type="ECO:0000256" key="1">
    <source>
        <dbReference type="ARBA" id="ARBA00005755"/>
    </source>
</evidence>
<reference evidence="10" key="1">
    <citation type="submission" date="2015-11" db="EMBL/GenBank/DDBJ databases">
        <title>De novo transcriptome assembly of four potential Pierce s Disease insect vectors from Arizona vineyards.</title>
        <authorList>
            <person name="Tassone E.E."/>
        </authorList>
    </citation>
    <scope>NUCLEOTIDE SEQUENCE</scope>
</reference>
<keyword evidence="3" id="KW-0808">Transferase</keyword>
<evidence type="ECO:0000256" key="2">
    <source>
        <dbReference type="ARBA" id="ARBA00012417"/>
    </source>
</evidence>
<keyword evidence="5" id="KW-0235">DNA replication</keyword>
<dbReference type="GO" id="GO:0000166">
    <property type="term" value="F:nucleotide binding"/>
    <property type="evidence" value="ECO:0007669"/>
    <property type="project" value="InterPro"/>
</dbReference>
<keyword evidence="6" id="KW-0239">DNA-directed DNA polymerase</keyword>
<evidence type="ECO:0000256" key="3">
    <source>
        <dbReference type="ARBA" id="ARBA00022679"/>
    </source>
</evidence>
<evidence type="ECO:0000259" key="9">
    <source>
        <dbReference type="Pfam" id="PF03175"/>
    </source>
</evidence>
<comment type="similarity">
    <text evidence="1">Belongs to the DNA polymerase type-B family.</text>
</comment>
<feature type="domain" description="DNA-directed DNA polymerase family B mitochondria/virus" evidence="9">
    <location>
        <begin position="336"/>
        <end position="535"/>
    </location>
</feature>
<comment type="catalytic activity">
    <reaction evidence="8">
        <text>DNA(n) + a 2'-deoxyribonucleoside 5'-triphosphate = DNA(n+1) + diphosphate</text>
        <dbReference type="Rhea" id="RHEA:22508"/>
        <dbReference type="Rhea" id="RHEA-COMP:17339"/>
        <dbReference type="Rhea" id="RHEA-COMP:17340"/>
        <dbReference type="ChEBI" id="CHEBI:33019"/>
        <dbReference type="ChEBI" id="CHEBI:61560"/>
        <dbReference type="ChEBI" id="CHEBI:173112"/>
        <dbReference type="EC" id="2.7.7.7"/>
    </reaction>
</comment>
<dbReference type="Pfam" id="PF03175">
    <property type="entry name" value="DNA_pol_B_2"/>
    <property type="match status" value="1"/>
</dbReference>
<dbReference type="GO" id="GO:0003677">
    <property type="term" value="F:DNA binding"/>
    <property type="evidence" value="ECO:0007669"/>
    <property type="project" value="UniProtKB-KW"/>
</dbReference>
<dbReference type="EC" id="2.7.7.7" evidence="2"/>
<dbReference type="EMBL" id="GEBQ01029180">
    <property type="protein sequence ID" value="JAT10797.1"/>
    <property type="molecule type" value="Transcribed_RNA"/>
</dbReference>
<dbReference type="InterPro" id="IPR004868">
    <property type="entry name" value="DNA-dir_DNA_pol_B_mt/vir"/>
</dbReference>
<accession>A0A1B6KH54</accession>
<dbReference type="PANTHER" id="PTHR33568:SF3">
    <property type="entry name" value="DNA-DIRECTED DNA POLYMERASE"/>
    <property type="match status" value="1"/>
</dbReference>